<dbReference type="Pfam" id="PF00550">
    <property type="entry name" value="PP-binding"/>
    <property type="match status" value="1"/>
</dbReference>
<dbReference type="Pfam" id="PF02801">
    <property type="entry name" value="Ketoacyl-synt_C"/>
    <property type="match status" value="1"/>
</dbReference>
<evidence type="ECO:0000259" key="6">
    <source>
        <dbReference type="PROSITE" id="PS50075"/>
    </source>
</evidence>
<dbReference type="OrthoDB" id="9765680at2"/>
<dbReference type="SMART" id="SM00822">
    <property type="entry name" value="PKS_KR"/>
    <property type="match status" value="1"/>
</dbReference>
<evidence type="ECO:0000256" key="3">
    <source>
        <dbReference type="ARBA" id="ARBA00022553"/>
    </source>
</evidence>
<dbReference type="CDD" id="cd08953">
    <property type="entry name" value="KR_2_SDR_x"/>
    <property type="match status" value="1"/>
</dbReference>
<dbReference type="Gene3D" id="3.40.50.720">
    <property type="entry name" value="NAD(P)-binding Rossmann-like Domain"/>
    <property type="match status" value="1"/>
</dbReference>
<evidence type="ECO:0000313" key="9">
    <source>
        <dbReference type="Proteomes" id="UP000019364"/>
    </source>
</evidence>
<dbReference type="Pfam" id="PF00109">
    <property type="entry name" value="ketoacyl-synt"/>
    <property type="match status" value="1"/>
</dbReference>
<dbReference type="Gene3D" id="1.10.1240.100">
    <property type="match status" value="1"/>
</dbReference>
<dbReference type="CDD" id="cd00833">
    <property type="entry name" value="PKS"/>
    <property type="match status" value="1"/>
</dbReference>
<dbReference type="GO" id="GO:0005737">
    <property type="term" value="C:cytoplasm"/>
    <property type="evidence" value="ECO:0007669"/>
    <property type="project" value="TreeGrafter"/>
</dbReference>
<dbReference type="PROSITE" id="PS00012">
    <property type="entry name" value="PHOSPHOPANTETHEINE"/>
    <property type="match status" value="1"/>
</dbReference>
<dbReference type="InterPro" id="IPR018201">
    <property type="entry name" value="Ketoacyl_synth_AS"/>
</dbReference>
<reference evidence="8 9" key="1">
    <citation type="journal article" date="2014" name="Genome Announc.">
        <title>Draft Genome Sequence of Paenibacillus pini JCM 16418T, Isolated from the Rhizosphere of Pine Tree.</title>
        <authorList>
            <person name="Yuki M."/>
            <person name="Oshima K."/>
            <person name="Suda W."/>
            <person name="Oshida Y."/>
            <person name="Kitamura K."/>
            <person name="Iida Y."/>
            <person name="Hattori M."/>
            <person name="Ohkuma M."/>
        </authorList>
    </citation>
    <scope>NUCLEOTIDE SEQUENCE [LARGE SCALE GENOMIC DNA]</scope>
    <source>
        <strain evidence="8 9">JCM 16418</strain>
    </source>
</reference>
<dbReference type="CDD" id="cd19531">
    <property type="entry name" value="LCL_NRPS-like"/>
    <property type="match status" value="1"/>
</dbReference>
<dbReference type="InterPro" id="IPR016039">
    <property type="entry name" value="Thiolase-like"/>
</dbReference>
<dbReference type="PANTHER" id="PTHR43775">
    <property type="entry name" value="FATTY ACID SYNTHASE"/>
    <property type="match status" value="1"/>
</dbReference>
<dbReference type="SUPFAM" id="SSF52777">
    <property type="entry name" value="CoA-dependent acyltransferases"/>
    <property type="match status" value="2"/>
</dbReference>
<keyword evidence="2" id="KW-0596">Phosphopantetheine</keyword>
<evidence type="ECO:0000256" key="2">
    <source>
        <dbReference type="ARBA" id="ARBA00022450"/>
    </source>
</evidence>
<dbReference type="InterPro" id="IPR009081">
    <property type="entry name" value="PP-bd_ACP"/>
</dbReference>
<feature type="domain" description="Ketosynthase family 3 (KS3)" evidence="7">
    <location>
        <begin position="37"/>
        <end position="463"/>
    </location>
</feature>
<dbReference type="InterPro" id="IPR050091">
    <property type="entry name" value="PKS_NRPS_Biosynth_Enz"/>
</dbReference>
<dbReference type="InterPro" id="IPR057326">
    <property type="entry name" value="KR_dom"/>
</dbReference>
<dbReference type="RefSeq" id="WP_052019968.1">
    <property type="nucleotide sequence ID" value="NZ_BAVZ01000001.1"/>
</dbReference>
<dbReference type="SUPFAM" id="SSF51735">
    <property type="entry name" value="NAD(P)-binding Rossmann-fold domains"/>
    <property type="match status" value="2"/>
</dbReference>
<dbReference type="InterPro" id="IPR014031">
    <property type="entry name" value="Ketoacyl_synth_C"/>
</dbReference>
<dbReference type="InterPro" id="IPR013968">
    <property type="entry name" value="PKS_KR"/>
</dbReference>
<dbReference type="PANTHER" id="PTHR43775:SF37">
    <property type="entry name" value="SI:DKEY-61P9.11"/>
    <property type="match status" value="1"/>
</dbReference>
<keyword evidence="3" id="KW-0597">Phosphoprotein</keyword>
<evidence type="ECO:0000259" key="7">
    <source>
        <dbReference type="PROSITE" id="PS52004"/>
    </source>
</evidence>
<dbReference type="SUPFAM" id="SSF47336">
    <property type="entry name" value="ACP-like"/>
    <property type="match status" value="1"/>
</dbReference>
<dbReference type="Gene3D" id="3.40.47.10">
    <property type="match status" value="1"/>
</dbReference>
<dbReference type="InterPro" id="IPR020841">
    <property type="entry name" value="PKS_Beta-ketoAc_synthase_dom"/>
</dbReference>
<dbReference type="PROSITE" id="PS50075">
    <property type="entry name" value="CARRIER"/>
    <property type="match status" value="1"/>
</dbReference>
<dbReference type="PROSITE" id="PS52004">
    <property type="entry name" value="KS3_2"/>
    <property type="match status" value="1"/>
</dbReference>
<dbReference type="GO" id="GO:0005886">
    <property type="term" value="C:plasma membrane"/>
    <property type="evidence" value="ECO:0007669"/>
    <property type="project" value="TreeGrafter"/>
</dbReference>
<dbReference type="GO" id="GO:0004315">
    <property type="term" value="F:3-oxoacyl-[acyl-carrier-protein] synthase activity"/>
    <property type="evidence" value="ECO:0007669"/>
    <property type="project" value="InterPro"/>
</dbReference>
<evidence type="ECO:0000256" key="4">
    <source>
        <dbReference type="ARBA" id="ARBA00022679"/>
    </source>
</evidence>
<dbReference type="Gene3D" id="3.30.559.10">
    <property type="entry name" value="Chloramphenicol acetyltransferase-like domain"/>
    <property type="match status" value="1"/>
</dbReference>
<comment type="cofactor">
    <cofactor evidence="1">
        <name>pantetheine 4'-phosphate</name>
        <dbReference type="ChEBI" id="CHEBI:47942"/>
    </cofactor>
</comment>
<organism evidence="8 9">
    <name type="scientific">Paenibacillus pini JCM 16418</name>
    <dbReference type="NCBI Taxonomy" id="1236976"/>
    <lineage>
        <taxon>Bacteria</taxon>
        <taxon>Bacillati</taxon>
        <taxon>Bacillota</taxon>
        <taxon>Bacilli</taxon>
        <taxon>Bacillales</taxon>
        <taxon>Paenibacillaceae</taxon>
        <taxon>Paenibacillus</taxon>
    </lineage>
</organism>
<dbReference type="eggNOG" id="COG3321">
    <property type="taxonomic scope" value="Bacteria"/>
</dbReference>
<evidence type="ECO:0000313" key="8">
    <source>
        <dbReference type="EMBL" id="GAF06364.1"/>
    </source>
</evidence>
<dbReference type="eggNOG" id="COG1020">
    <property type="taxonomic scope" value="Bacteria"/>
</dbReference>
<dbReference type="Gene3D" id="3.30.559.30">
    <property type="entry name" value="Nonribosomal peptide synthetase, condensation domain"/>
    <property type="match status" value="1"/>
</dbReference>
<dbReference type="GO" id="GO:0006633">
    <property type="term" value="P:fatty acid biosynthetic process"/>
    <property type="evidence" value="ECO:0007669"/>
    <property type="project" value="InterPro"/>
</dbReference>
<proteinExistence type="predicted"/>
<dbReference type="InterPro" id="IPR036736">
    <property type="entry name" value="ACP-like_sf"/>
</dbReference>
<accession>W7YV94</accession>
<gene>
    <name evidence="8" type="ORF">JCM16418_317</name>
</gene>
<dbReference type="STRING" id="1236976.JCM16418_317"/>
<feature type="compositionally biased region" description="Polar residues" evidence="5">
    <location>
        <begin position="573"/>
        <end position="585"/>
    </location>
</feature>
<dbReference type="SUPFAM" id="SSF53901">
    <property type="entry name" value="Thiolase-like"/>
    <property type="match status" value="1"/>
</dbReference>
<feature type="domain" description="Carrier" evidence="6">
    <location>
        <begin position="1226"/>
        <end position="1301"/>
    </location>
</feature>
<comment type="caution">
    <text evidence="8">The sequence shown here is derived from an EMBL/GenBank/DDBJ whole genome shotgun (WGS) entry which is preliminary data.</text>
</comment>
<protein>
    <submittedName>
        <fullName evidence="8">Malonyl CoA-acyl carrier protein transacylase</fullName>
    </submittedName>
</protein>
<evidence type="ECO:0000256" key="5">
    <source>
        <dbReference type="SAM" id="MobiDB-lite"/>
    </source>
</evidence>
<dbReference type="GO" id="GO:0071770">
    <property type="term" value="P:DIM/DIP cell wall layer assembly"/>
    <property type="evidence" value="ECO:0007669"/>
    <property type="project" value="TreeGrafter"/>
</dbReference>
<dbReference type="EMBL" id="BAVZ01000001">
    <property type="protein sequence ID" value="GAF06364.1"/>
    <property type="molecule type" value="Genomic_DNA"/>
</dbReference>
<dbReference type="GO" id="GO:0004312">
    <property type="term" value="F:fatty acid synthase activity"/>
    <property type="evidence" value="ECO:0007669"/>
    <property type="project" value="TreeGrafter"/>
</dbReference>
<dbReference type="InterPro" id="IPR023213">
    <property type="entry name" value="CAT-like_dom_sf"/>
</dbReference>
<evidence type="ECO:0000256" key="1">
    <source>
        <dbReference type="ARBA" id="ARBA00001957"/>
    </source>
</evidence>
<dbReference type="Pfam" id="PF08659">
    <property type="entry name" value="KR"/>
    <property type="match status" value="1"/>
</dbReference>
<dbReference type="Pfam" id="PF22621">
    <property type="entry name" value="CurL-like_PKS_C"/>
    <property type="match status" value="1"/>
</dbReference>
<dbReference type="Proteomes" id="UP000019364">
    <property type="component" value="Unassembled WGS sequence"/>
</dbReference>
<keyword evidence="9" id="KW-1185">Reference proteome</keyword>
<dbReference type="InterPro" id="IPR014030">
    <property type="entry name" value="Ketoacyl_synth_N"/>
</dbReference>
<dbReference type="InterPro" id="IPR001242">
    <property type="entry name" value="Condensation_dom"/>
</dbReference>
<dbReference type="PROSITE" id="PS00606">
    <property type="entry name" value="KS3_1"/>
    <property type="match status" value="1"/>
</dbReference>
<name>W7YV94_9BACL</name>
<feature type="region of interest" description="Disordered" evidence="5">
    <location>
        <begin position="572"/>
        <end position="599"/>
    </location>
</feature>
<dbReference type="SMART" id="SM00825">
    <property type="entry name" value="PKS_KS"/>
    <property type="match status" value="1"/>
</dbReference>
<dbReference type="InterPro" id="IPR036291">
    <property type="entry name" value="NAD(P)-bd_dom_sf"/>
</dbReference>
<dbReference type="InterPro" id="IPR006162">
    <property type="entry name" value="Ppantetheine_attach_site"/>
</dbReference>
<sequence>MEKVMKSILEHTASGRMDKQAALEVLELLRSKGQEPEEPIAIIGVASRLPGSDDSEQFWNLIQSGTDAIRQFPDERAVDIRDYLRFKGTPDEHIAFGEGAFLEDIDKFDYPFFRLSPKEASLMDPNQRLFMQVGYHALEDAGYGGDRLTGSRTGVYTGFSDTIKDKYQQMIVDVDPASVPISIAANLAAMIPTRLSYLLDLKGPTVLIDTACSSGLVTVHMACQGIRQGDCDMAVAGAVKIHTVPIVTDVFTTGVESSDYRTRTFDEHADGAGIGEGCVAVVLKSLKQAVQDGDQIYAVIKGSALNQDGTSMGITAPNPEAQTDVITRAWEKAGVDPESISYIETHGTGTELGDVLEMEGLKNAFARFTDKKNFCAIGSVKPNIGHLYECAGMANLLKAVLALKYKELPPTIHFGQPNRKIDFIDSPIYINAKLREWKSQEKRRCGVSSFGFSGTNCHLILEEAPTQREERMPKPVPENIQPFVLTLSAKTKSALNELTLKYVEWLSVEGEIDLHDLCFTANNGRGHFEHRLAFVFKDAVELKQQLEIFRSLKGSWQFDRLPKGVQYGAHRISGQQQLNTQQSGDLTEGERRQKSAEANTQLHEWLKQQDWTTEHAEKLGNDYVSGARINWELLYSSPKVQNYSLPLYPFEGHRCWLDIPKVISQPSYSARDAMHYQLGWVAAPKLESIGSLISIESQAVLILKSAQDLGWGKRISDGFRDKGYPVIEVQLGSSTAFIHHGQHVDMQGCQEDFDQLFTDLKGRYHLEHIVYVGANAPLETKGEQGEASTDEIYLFRAVKALQSDYSERSLKLSLLTNQAFVVDDKEVSIHAERAVMTGLGKAIAKENPDWLCKAMDTDDDADVEAVLEELLHVDKEYQIAIRQGQRYALELQPMDPSRLKDDPLVIREGGIYIITGGLGDIGLEMAKYLASRQNVNLALISRTAFPNREQWPQILEEGTDTHDLRSRIEEVMAIEALGSKVYCYAGDVSDVVAMEQIITAIRDQDKSNAGICGVIHAAGVPGNQMLNEQQETEFKRVLSPKVEGTMVLDQLLHGEALDFFILCSSLATFFPAPGQGDYIAANTYLDAYAAMKSKQGTRTITINWSTWKERGMAVKAGFAVDTLMRALRTEEAMSQFDLIVNKDVSQVLIGSLDFDSRLIRLLPEMPYRMHDSIIYELELGTKSRANITAQAGMLCSTTAAGSSMGTNSRASNGVARVVQLSGRENGIYSDAERITAQVWAETLGIYDMNVYHNYYEMGGDSVLGIRIVNTLNKQLQIRLHPGDLLTRLTVEQFGAFLESMITPESSNTMGIPIASIQESYPLSSAQNRMFVVDRLEGASIVYNHPRFLYLKGELDVQRFTDAVHTLVMRHEAFRTTFELTDTGPMQRIERDSTFSIPYSEGTEAELPYKISAFIRPFDLSRTPLLRIELVKLTHNKHFLLFDMHHMICDGVSLDTFLAELSLLYAGKLLPSLSIQYKDYAVWQNNRLAEDAYQREKTFWSKEFEDGVPILQLLTDYPRISRKSTEGEQLSFMVEAAVVKELEQVASDLGASLYMVLLAAFHVLLYKYSGQEDIVIGSAVMGRSHADVQSVFGVFINMLPLRNHVEPSSTVGQFIGKVRDHTIRAFDHQDLPFEIIVEQTSTHRDLSRHPMFDVSFILQNTGSKRMDMDGVDVSEYPHHAGVSKLDVALEGILQEEGMLFHLEYSSALFKQHTMEQWADDYAELLRSLPSVLSSSIQQLELESERQGNFFGTETELEFEF</sequence>
<dbReference type="Gene3D" id="1.10.1200.10">
    <property type="entry name" value="ACP-like"/>
    <property type="match status" value="1"/>
</dbReference>
<keyword evidence="4" id="KW-0808">Transferase</keyword>
<dbReference type="Pfam" id="PF00668">
    <property type="entry name" value="Condensation"/>
    <property type="match status" value="1"/>
</dbReference>